<gene>
    <name evidence="1" type="ORF">OWV82_018859</name>
</gene>
<dbReference type="EMBL" id="CM051403">
    <property type="protein sequence ID" value="KAJ4708999.1"/>
    <property type="molecule type" value="Genomic_DNA"/>
</dbReference>
<protein>
    <submittedName>
        <fullName evidence="1">NAC domain containing protein</fullName>
    </submittedName>
</protein>
<comment type="caution">
    <text evidence="1">The sequence shown here is derived from an EMBL/GenBank/DDBJ whole genome shotgun (WGS) entry which is preliminary data.</text>
</comment>
<proteinExistence type="predicted"/>
<name>A0ACC1XCC4_MELAZ</name>
<keyword evidence="2" id="KW-1185">Reference proteome</keyword>
<sequence length="441" mass="50123">MENIVGCRREPSAEQIINLLNKKKLDPDFPVQGINEIDIYKLEPFDLPGLSGSQSDELVWFFFYSPCQKHENGNGVNRRTRTGSWKVTSQRRQIFAKNSKQVIGTKCYLTFYVHFDDSTKHKSDWVMHEFHSEYDLPHEKNFVICRVERKTKNKSKISTSYDGQSSHHLVSNFGNSVAECNFSRVETQQISGHPHMTHGFGNNFSENTFSRVEREELADMTSNHPKLIVENVLWMEQPQLTGQYLTSDYRNQDEENTFPWVGFQQLPSQVAEQSFPGGESLPPGELGEHVGCNGLYYNSFSPLESTVNVEDVAHSGYYGLDQNSFPAQQSPVSPVQRSSSYPGGFSNDCNMPNFQFESTQVDVNPQWAVQDKYRAEENGHIMSPGFNSSKSLSTEANFGDSSDTATQSVNAWAYGYFPIAAGEYYFDSMYEPQLYSAGEYY</sequence>
<evidence type="ECO:0000313" key="2">
    <source>
        <dbReference type="Proteomes" id="UP001164539"/>
    </source>
</evidence>
<dbReference type="Proteomes" id="UP001164539">
    <property type="component" value="Chromosome 10"/>
</dbReference>
<organism evidence="1 2">
    <name type="scientific">Melia azedarach</name>
    <name type="common">Chinaberry tree</name>
    <dbReference type="NCBI Taxonomy" id="155640"/>
    <lineage>
        <taxon>Eukaryota</taxon>
        <taxon>Viridiplantae</taxon>
        <taxon>Streptophyta</taxon>
        <taxon>Embryophyta</taxon>
        <taxon>Tracheophyta</taxon>
        <taxon>Spermatophyta</taxon>
        <taxon>Magnoliopsida</taxon>
        <taxon>eudicotyledons</taxon>
        <taxon>Gunneridae</taxon>
        <taxon>Pentapetalae</taxon>
        <taxon>rosids</taxon>
        <taxon>malvids</taxon>
        <taxon>Sapindales</taxon>
        <taxon>Meliaceae</taxon>
        <taxon>Melia</taxon>
    </lineage>
</organism>
<accession>A0ACC1XCC4</accession>
<reference evidence="1 2" key="1">
    <citation type="journal article" date="2023" name="Science">
        <title>Complex scaffold remodeling in plant triterpene biosynthesis.</title>
        <authorList>
            <person name="De La Pena R."/>
            <person name="Hodgson H."/>
            <person name="Liu J.C."/>
            <person name="Stephenson M.J."/>
            <person name="Martin A.C."/>
            <person name="Owen C."/>
            <person name="Harkess A."/>
            <person name="Leebens-Mack J."/>
            <person name="Jimenez L.E."/>
            <person name="Osbourn A."/>
            <person name="Sattely E.S."/>
        </authorList>
    </citation>
    <scope>NUCLEOTIDE SEQUENCE [LARGE SCALE GENOMIC DNA]</scope>
    <source>
        <strain evidence="2">cv. JPN11</strain>
        <tissue evidence="1">Leaf</tissue>
    </source>
</reference>
<evidence type="ECO:0000313" key="1">
    <source>
        <dbReference type="EMBL" id="KAJ4708999.1"/>
    </source>
</evidence>